<accession>A0ABR7N119</accession>
<name>A0ABR7N119_9FIRM</name>
<dbReference type="InterPro" id="IPR036852">
    <property type="entry name" value="Peptidase_S8/S53_dom_sf"/>
</dbReference>
<evidence type="ECO:0000256" key="1">
    <source>
        <dbReference type="ARBA" id="ARBA00011073"/>
    </source>
</evidence>
<feature type="active site" description="Charge relay system" evidence="2">
    <location>
        <position position="22"/>
    </location>
</feature>
<comment type="caution">
    <text evidence="4">The sequence shown here is derived from an EMBL/GenBank/DDBJ whole genome shotgun (WGS) entry which is preliminary data.</text>
</comment>
<dbReference type="CDD" id="cd07478">
    <property type="entry name" value="Peptidases_S8_CspA-like"/>
    <property type="match status" value="1"/>
</dbReference>
<dbReference type="Proteomes" id="UP000606193">
    <property type="component" value="Unassembled WGS sequence"/>
</dbReference>
<dbReference type="PROSITE" id="PS51892">
    <property type="entry name" value="SUBTILASE"/>
    <property type="match status" value="1"/>
</dbReference>
<feature type="active site" description="Charge relay system" evidence="2">
    <location>
        <position position="65"/>
    </location>
</feature>
<dbReference type="InterPro" id="IPR000209">
    <property type="entry name" value="Peptidase_S8/S53_dom"/>
</dbReference>
<dbReference type="InterPro" id="IPR051048">
    <property type="entry name" value="Peptidase_S8/S53_subtilisin"/>
</dbReference>
<protein>
    <submittedName>
        <fullName evidence="4">S8 family peptidase</fullName>
    </submittedName>
</protein>
<feature type="domain" description="Peptidase S8/S53" evidence="3">
    <location>
        <begin position="324"/>
        <end position="454"/>
    </location>
</feature>
<feature type="active site" description="Charge relay system" evidence="2">
    <location>
        <position position="400"/>
    </location>
</feature>
<evidence type="ECO:0000313" key="4">
    <source>
        <dbReference type="EMBL" id="MBC8562336.1"/>
    </source>
</evidence>
<keyword evidence="2" id="KW-0645">Protease</keyword>
<dbReference type="Pfam" id="PF00082">
    <property type="entry name" value="Peptidase_S8"/>
    <property type="match status" value="2"/>
</dbReference>
<keyword evidence="2" id="KW-0378">Hydrolase</keyword>
<keyword evidence="2" id="KW-0720">Serine protease</keyword>
<evidence type="ECO:0000313" key="5">
    <source>
        <dbReference type="Proteomes" id="UP000606193"/>
    </source>
</evidence>
<dbReference type="PANTHER" id="PTHR43399">
    <property type="entry name" value="SUBTILISIN-RELATED"/>
    <property type="match status" value="1"/>
</dbReference>
<comment type="similarity">
    <text evidence="1 2">Belongs to the peptidase S8 family.</text>
</comment>
<evidence type="ECO:0000256" key="2">
    <source>
        <dbReference type="PROSITE-ProRule" id="PRU01240"/>
    </source>
</evidence>
<dbReference type="Gene3D" id="2.60.120.1290">
    <property type="match status" value="1"/>
</dbReference>
<dbReference type="EMBL" id="JACRSX010000006">
    <property type="protein sequence ID" value="MBC8562336.1"/>
    <property type="molecule type" value="Genomic_DNA"/>
</dbReference>
<sequence length="469" mass="51813">MNADGSSRIYSIWDQSIPYVPDSGQEGNLPEELSYGTEYARKAINRALQAENPFDIVPSRDTEGHGTFLAGVACGNEDVEREFSGIAPLSELVVVKCKEAKENIREYYGITGDVPCYMENDIMLGVRYLARIAYRRRRPMVVCIGMGTSLGSHYRGGALGEVLQSYGNLRGFIVVAACGNEGNTSHHFHQEELGARQETDVELRVGSREDGFTTELWCKAPGLCSVGLISPGGEYSGRTYARVGERQVIRFLLEKTVVYIDYLLVSFESGDECVRIRFFGPEEGIWRIRVFNETDIPLQFDMWLPIRDFIRQGTYFLRPDPNITICDPANNSQIIAVSDYDGANRSVVADASRGYNWRGEVVPDIAAPGINIFGPLPRQGNVMISAGDATPRYGYRTGSSAAAAVTAGAAVLLAEWGIVRENDINMDSVGVQKYLIRGANRSGRAFPNEEWGYGTLDLYGAFEVIRPKP</sequence>
<reference evidence="4 5" key="1">
    <citation type="submission" date="2020-08" db="EMBL/GenBank/DDBJ databases">
        <title>Genome public.</title>
        <authorList>
            <person name="Liu C."/>
            <person name="Sun Q."/>
        </authorList>
    </citation>
    <scope>NUCLEOTIDE SEQUENCE [LARGE SCALE GENOMIC DNA]</scope>
    <source>
        <strain evidence="4 5">NSJ-37</strain>
    </source>
</reference>
<dbReference type="InterPro" id="IPR034045">
    <property type="entry name" value="Pep_S8_CspA-like"/>
</dbReference>
<organism evidence="4 5">
    <name type="scientific">Jutongia huaianensis</name>
    <dbReference type="NCBI Taxonomy" id="2763668"/>
    <lineage>
        <taxon>Bacteria</taxon>
        <taxon>Bacillati</taxon>
        <taxon>Bacillota</taxon>
        <taxon>Clostridia</taxon>
        <taxon>Lachnospirales</taxon>
        <taxon>Lachnospiraceae</taxon>
        <taxon>Jutongia</taxon>
    </lineage>
</organism>
<dbReference type="Gene3D" id="3.40.50.200">
    <property type="entry name" value="Peptidase S8/S53 domain"/>
    <property type="match status" value="1"/>
</dbReference>
<dbReference type="SUPFAM" id="SSF52743">
    <property type="entry name" value="Subtilisin-like"/>
    <property type="match status" value="1"/>
</dbReference>
<evidence type="ECO:0000259" key="3">
    <source>
        <dbReference type="Pfam" id="PF00082"/>
    </source>
</evidence>
<keyword evidence="5" id="KW-1185">Reference proteome</keyword>
<dbReference type="PANTHER" id="PTHR43399:SF4">
    <property type="entry name" value="CELL WALL-ASSOCIATED PROTEASE"/>
    <property type="match status" value="1"/>
</dbReference>
<gene>
    <name evidence="4" type="ORF">H8704_06785</name>
</gene>
<feature type="domain" description="Peptidase S8/S53" evidence="3">
    <location>
        <begin position="58"/>
        <end position="184"/>
    </location>
</feature>
<proteinExistence type="inferred from homology"/>